<sequence>MEKITKKIFVGSIPHTVTEEELRKKAEEHGTVTALFYMKDQTAGDRGWAFVTYETVYDAQNAIEALNEKRPFSQDDSGPALEVRFANQKPSSNSSTFQNKPAATSTAQSAQNGKNTSLLKATPTTTTPYFEKPAAVAPRSCVGMMNHAATRFGPPGSNVFVANLSYEWNDIDLIQHFQHFGNILSARIQRGMEGNSRGFGFVSFDNPQAAVNAIRGMNGFSCGGRFMRVFLKKGEENYLTAGNQMTCILSFLPFLCSLCSSLRLPYVLVSILCAFPSSARHLAVLFCGVSLFWFSSRE</sequence>
<evidence type="ECO:0000256" key="4">
    <source>
        <dbReference type="SAM" id="MobiDB-lite"/>
    </source>
</evidence>
<dbReference type="eggNOG" id="KOG0144">
    <property type="taxonomic scope" value="Eukaryota"/>
</dbReference>
<evidence type="ECO:0000256" key="3">
    <source>
        <dbReference type="PROSITE-ProRule" id="PRU00176"/>
    </source>
</evidence>
<gene>
    <name evidence="6" type="ORF">NCLIV_004560</name>
</gene>
<keyword evidence="1" id="KW-0677">Repeat</keyword>
<dbReference type="SMART" id="SM00360">
    <property type="entry name" value="RRM"/>
    <property type="match status" value="2"/>
</dbReference>
<dbReference type="RefSeq" id="XP_003880014.1">
    <property type="nucleotide sequence ID" value="XM_003879965.1"/>
</dbReference>
<dbReference type="GO" id="GO:0003723">
    <property type="term" value="F:RNA binding"/>
    <property type="evidence" value="ECO:0007669"/>
    <property type="project" value="UniProtKB-UniRule"/>
</dbReference>
<dbReference type="Proteomes" id="UP000007494">
    <property type="component" value="Chromosome Ib"/>
</dbReference>
<dbReference type="Pfam" id="PF00076">
    <property type="entry name" value="RRM_1"/>
    <property type="match status" value="2"/>
</dbReference>
<evidence type="ECO:0000256" key="1">
    <source>
        <dbReference type="ARBA" id="ARBA00022737"/>
    </source>
</evidence>
<evidence type="ECO:0000313" key="6">
    <source>
        <dbReference type="EMBL" id="CBZ49979.1"/>
    </source>
</evidence>
<dbReference type="VEuPathDB" id="ToxoDB:NCLIV_004560"/>
<dbReference type="PANTHER" id="PTHR24012">
    <property type="entry name" value="RNA BINDING PROTEIN"/>
    <property type="match status" value="1"/>
</dbReference>
<dbReference type="FunCoup" id="F0V8D8">
    <property type="interactions" value="1"/>
</dbReference>
<dbReference type="InterPro" id="IPR035979">
    <property type="entry name" value="RBD_domain_sf"/>
</dbReference>
<keyword evidence="7" id="KW-1185">Reference proteome</keyword>
<dbReference type="PROSITE" id="PS50102">
    <property type="entry name" value="RRM"/>
    <property type="match status" value="2"/>
</dbReference>
<dbReference type="OMA" id="NQMRYNN"/>
<evidence type="ECO:0000256" key="2">
    <source>
        <dbReference type="ARBA" id="ARBA00022884"/>
    </source>
</evidence>
<reference evidence="7" key="1">
    <citation type="journal article" date="2012" name="PLoS Pathog.">
        <title>Comparative genomics of the apicomplexan parasites Toxoplasma gondii and Neospora caninum: Coccidia differing in host range and transmission strategy.</title>
        <authorList>
            <person name="Reid A.J."/>
            <person name="Vermont S.J."/>
            <person name="Cotton J.A."/>
            <person name="Harris D."/>
            <person name="Hill-Cawthorne G.A."/>
            <person name="Konen-Waisman S."/>
            <person name="Latham S.M."/>
            <person name="Mourier T."/>
            <person name="Norton R."/>
            <person name="Quail M.A."/>
            <person name="Sanders M."/>
            <person name="Shanmugam D."/>
            <person name="Sohal A."/>
            <person name="Wasmuth J.D."/>
            <person name="Brunk B."/>
            <person name="Grigg M.E."/>
            <person name="Howard J.C."/>
            <person name="Parkinson J."/>
            <person name="Roos D.S."/>
            <person name="Trees A.J."/>
            <person name="Berriman M."/>
            <person name="Pain A."/>
            <person name="Wastling J.M."/>
        </authorList>
    </citation>
    <scope>NUCLEOTIDE SEQUENCE [LARGE SCALE GENOMIC DNA]</scope>
    <source>
        <strain evidence="7">Liverpool</strain>
    </source>
</reference>
<evidence type="ECO:0000313" key="7">
    <source>
        <dbReference type="Proteomes" id="UP000007494"/>
    </source>
</evidence>
<keyword evidence="2 3" id="KW-0694">RNA-binding</keyword>
<dbReference type="InterPro" id="IPR012677">
    <property type="entry name" value="Nucleotide-bd_a/b_plait_sf"/>
</dbReference>
<proteinExistence type="predicted"/>
<name>F0V8D8_NEOCL</name>
<dbReference type="GeneID" id="13446028"/>
<dbReference type="InParanoid" id="F0V8D8"/>
<dbReference type="EMBL" id="FR823381">
    <property type="protein sequence ID" value="CBZ49979.1"/>
    <property type="molecule type" value="Genomic_DNA"/>
</dbReference>
<accession>F0V8D8</accession>
<evidence type="ECO:0000259" key="5">
    <source>
        <dbReference type="PROSITE" id="PS50102"/>
    </source>
</evidence>
<feature type="domain" description="RRM" evidence="5">
    <location>
        <begin position="6"/>
        <end position="88"/>
    </location>
</feature>
<dbReference type="SUPFAM" id="SSF54928">
    <property type="entry name" value="RNA-binding domain, RBD"/>
    <property type="match status" value="1"/>
</dbReference>
<dbReference type="OrthoDB" id="410044at2759"/>
<protein>
    <submittedName>
        <fullName evidence="6">Putative RNA recognition motif domain-containing protein</fullName>
    </submittedName>
</protein>
<dbReference type="InterPro" id="IPR000504">
    <property type="entry name" value="RRM_dom"/>
</dbReference>
<dbReference type="AlphaFoldDB" id="F0V8D8"/>
<feature type="compositionally biased region" description="Polar residues" evidence="4">
    <location>
        <begin position="88"/>
        <end position="119"/>
    </location>
</feature>
<organism evidence="6 7">
    <name type="scientific">Neospora caninum (strain Liverpool)</name>
    <dbReference type="NCBI Taxonomy" id="572307"/>
    <lineage>
        <taxon>Eukaryota</taxon>
        <taxon>Sar</taxon>
        <taxon>Alveolata</taxon>
        <taxon>Apicomplexa</taxon>
        <taxon>Conoidasida</taxon>
        <taxon>Coccidia</taxon>
        <taxon>Eucoccidiorida</taxon>
        <taxon>Eimeriorina</taxon>
        <taxon>Sarcocystidae</taxon>
        <taxon>Neospora</taxon>
    </lineage>
</organism>
<feature type="region of interest" description="Disordered" evidence="4">
    <location>
        <begin position="87"/>
        <end position="125"/>
    </location>
</feature>
<feature type="domain" description="RRM" evidence="5">
    <location>
        <begin position="157"/>
        <end position="234"/>
    </location>
</feature>
<dbReference type="Gene3D" id="3.30.70.330">
    <property type="match status" value="2"/>
</dbReference>